<feature type="region of interest" description="Disordered" evidence="1">
    <location>
        <begin position="390"/>
        <end position="415"/>
    </location>
</feature>
<protein>
    <submittedName>
        <fullName evidence="3">Putative Flp pilus-assembly TadE/G-like</fullName>
    </submittedName>
</protein>
<reference evidence="3 4" key="1">
    <citation type="submission" date="2017-04" db="EMBL/GenBank/DDBJ databases">
        <authorList>
            <person name="Afonso C.L."/>
            <person name="Miller P.J."/>
            <person name="Scott M.A."/>
            <person name="Spackman E."/>
            <person name="Goraichik I."/>
            <person name="Dimitrov K.M."/>
            <person name="Suarez D.L."/>
            <person name="Swayne D.E."/>
        </authorList>
    </citation>
    <scope>NUCLEOTIDE SEQUENCE [LARGE SCALE GENOMIC DNA]</scope>
    <source>
        <strain evidence="3 4">CGMCC 1.10972</strain>
    </source>
</reference>
<evidence type="ECO:0000256" key="1">
    <source>
        <dbReference type="SAM" id="MobiDB-lite"/>
    </source>
</evidence>
<organism evidence="3 4">
    <name type="scientific">Fulvimarina manganoxydans</name>
    <dbReference type="NCBI Taxonomy" id="937218"/>
    <lineage>
        <taxon>Bacteria</taxon>
        <taxon>Pseudomonadati</taxon>
        <taxon>Pseudomonadota</taxon>
        <taxon>Alphaproteobacteria</taxon>
        <taxon>Hyphomicrobiales</taxon>
        <taxon>Aurantimonadaceae</taxon>
        <taxon>Fulvimarina</taxon>
    </lineage>
</organism>
<keyword evidence="4" id="KW-1185">Reference proteome</keyword>
<proteinExistence type="predicted"/>
<dbReference type="InterPro" id="IPR002035">
    <property type="entry name" value="VWF_A"/>
</dbReference>
<feature type="domain" description="VWFA" evidence="2">
    <location>
        <begin position="154"/>
        <end position="219"/>
    </location>
</feature>
<dbReference type="Proteomes" id="UP000192656">
    <property type="component" value="Unassembled WGS sequence"/>
</dbReference>
<gene>
    <name evidence="3" type="ORF">SAMN06297251_101370</name>
</gene>
<dbReference type="SUPFAM" id="SSF53300">
    <property type="entry name" value="vWA-like"/>
    <property type="match status" value="1"/>
</dbReference>
<dbReference type="STRING" id="937218.SAMN06297251_101370"/>
<feature type="region of interest" description="Disordered" evidence="1">
    <location>
        <begin position="547"/>
        <end position="569"/>
    </location>
</feature>
<dbReference type="RefSeq" id="WP_170923131.1">
    <property type="nucleotide sequence ID" value="NZ_FWXR01000001.1"/>
</dbReference>
<dbReference type="Gene3D" id="3.40.50.410">
    <property type="entry name" value="von Willebrand factor, type A domain"/>
    <property type="match status" value="2"/>
</dbReference>
<evidence type="ECO:0000259" key="2">
    <source>
        <dbReference type="PROSITE" id="PS50234"/>
    </source>
</evidence>
<dbReference type="CDD" id="cd00198">
    <property type="entry name" value="vWFA"/>
    <property type="match status" value="1"/>
</dbReference>
<dbReference type="Pfam" id="PF13400">
    <property type="entry name" value="Tad"/>
    <property type="match status" value="1"/>
</dbReference>
<dbReference type="EMBL" id="FWXR01000001">
    <property type="protein sequence ID" value="SMC36258.1"/>
    <property type="molecule type" value="Genomic_DNA"/>
</dbReference>
<dbReference type="InterPro" id="IPR036465">
    <property type="entry name" value="vWFA_dom_sf"/>
</dbReference>
<evidence type="ECO:0000313" key="3">
    <source>
        <dbReference type="EMBL" id="SMC36258.1"/>
    </source>
</evidence>
<accession>A0A1W1YKK3</accession>
<evidence type="ECO:0000313" key="4">
    <source>
        <dbReference type="Proteomes" id="UP000192656"/>
    </source>
</evidence>
<sequence length="659" mass="72139">MMHPVALVRRWLRDANANVAMIFALVLPILVLGAGSAVDFGGAVMAEQEIQSSIDKAALVAARRAGALDEQGLKSIADAFFFENISDERRQDTVLRYEGIEKIAGNRVLTLSATRNYKALFANALRYVSNGTLNWDPLPITVRTQIVIENRSIDMALVLDNSGSMAWAEGVPNTSAPNGQSKLDKLKDAAESLVKDLMAVNSEAVGEPPVRIGIVPFSSAVNVGKAYQNADWIDRFGESSIHHENLDWGRWQDYDGTKLAKKEGQRWVRVSDGQILTRQWLYDNAKVVSGYSTCGWKNWAKRCWPVAYRTYQDGQQRFPGGWAGCVEARPGGLAITDAAPSSSNPDTLFVPSFAPDERGYWSGLDNNYLPAMFDGNYMEPESISSYDWSRTAPNQEANPRYGVANDREDVARGSQADVNKYLMSTERNLKSMTDGGPNSSCNSKPLTPLSVSESAVQTALGEMQAAGATNIPEGLAWGWRLVTPTQPFTEGNSWSEESNLKAIVLMTDGENTLNPSYSNGSPVDVDNENNSIYSMFGYATVQEPRGNTKDGRLFTTAPGTSSGKRGADLNDRMNKITKALCQNIKDDHREPDGTDGVIIFTIAFDVSDQSPTKSLLEDCASYGLTDPTKKLYYDAANKDQLIAAFGKITEEVSSLRIAR</sequence>
<dbReference type="InterPro" id="IPR028087">
    <property type="entry name" value="Tad_N"/>
</dbReference>
<dbReference type="AlphaFoldDB" id="A0A1W1YKK3"/>
<name>A0A1W1YKK3_9HYPH</name>
<dbReference type="PROSITE" id="PS50234">
    <property type="entry name" value="VWFA"/>
    <property type="match status" value="1"/>
</dbReference>